<dbReference type="Proteomes" id="UP000324222">
    <property type="component" value="Unassembled WGS sequence"/>
</dbReference>
<accession>A0A5B7IWX1</accession>
<keyword evidence="2" id="KW-1185">Reference proteome</keyword>
<dbReference type="EMBL" id="VSRR010083140">
    <property type="protein sequence ID" value="MPC90081.1"/>
    <property type="molecule type" value="Genomic_DNA"/>
</dbReference>
<name>A0A5B7IWX1_PORTR</name>
<sequence length="163" mass="18265">MASTNIYFSSGRCNYFDHRCPGIINFSRCAQEPLPSPTSPRPFLPNYILLPSPSLPPPTYPLFLFPTPIHSPLPFFPTSHLLSLPPPHISYHLPPLPFLPISLTSYLLLSLPSFPTSHILHPSLFLLTSRLLLPRSPFSFLPSHAPPTTSRPARACLLLWQHV</sequence>
<protein>
    <submittedName>
        <fullName evidence="1">Uncharacterized protein</fullName>
    </submittedName>
</protein>
<evidence type="ECO:0000313" key="2">
    <source>
        <dbReference type="Proteomes" id="UP000324222"/>
    </source>
</evidence>
<proteinExistence type="predicted"/>
<reference evidence="1 2" key="1">
    <citation type="submission" date="2019-05" db="EMBL/GenBank/DDBJ databases">
        <title>Another draft genome of Portunus trituberculatus and its Hox gene families provides insights of decapod evolution.</title>
        <authorList>
            <person name="Jeong J.-H."/>
            <person name="Song I."/>
            <person name="Kim S."/>
            <person name="Choi T."/>
            <person name="Kim D."/>
            <person name="Ryu S."/>
            <person name="Kim W."/>
        </authorList>
    </citation>
    <scope>NUCLEOTIDE SEQUENCE [LARGE SCALE GENOMIC DNA]</scope>
    <source>
        <tissue evidence="1">Muscle</tissue>
    </source>
</reference>
<organism evidence="1 2">
    <name type="scientific">Portunus trituberculatus</name>
    <name type="common">Swimming crab</name>
    <name type="synonym">Neptunus trituberculatus</name>
    <dbReference type="NCBI Taxonomy" id="210409"/>
    <lineage>
        <taxon>Eukaryota</taxon>
        <taxon>Metazoa</taxon>
        <taxon>Ecdysozoa</taxon>
        <taxon>Arthropoda</taxon>
        <taxon>Crustacea</taxon>
        <taxon>Multicrustacea</taxon>
        <taxon>Malacostraca</taxon>
        <taxon>Eumalacostraca</taxon>
        <taxon>Eucarida</taxon>
        <taxon>Decapoda</taxon>
        <taxon>Pleocyemata</taxon>
        <taxon>Brachyura</taxon>
        <taxon>Eubrachyura</taxon>
        <taxon>Portunoidea</taxon>
        <taxon>Portunidae</taxon>
        <taxon>Portuninae</taxon>
        <taxon>Portunus</taxon>
    </lineage>
</organism>
<evidence type="ECO:0000313" key="1">
    <source>
        <dbReference type="EMBL" id="MPC90081.1"/>
    </source>
</evidence>
<comment type="caution">
    <text evidence="1">The sequence shown here is derived from an EMBL/GenBank/DDBJ whole genome shotgun (WGS) entry which is preliminary data.</text>
</comment>
<dbReference type="AlphaFoldDB" id="A0A5B7IWX1"/>
<gene>
    <name evidence="1" type="ORF">E2C01_085048</name>
</gene>